<organism evidence="1 2">
    <name type="scientific">Plasmodium falciparum FCH/4</name>
    <dbReference type="NCBI Taxonomy" id="1036724"/>
    <lineage>
        <taxon>Eukaryota</taxon>
        <taxon>Sar</taxon>
        <taxon>Alveolata</taxon>
        <taxon>Apicomplexa</taxon>
        <taxon>Aconoidasida</taxon>
        <taxon>Haemosporida</taxon>
        <taxon>Plasmodiidae</taxon>
        <taxon>Plasmodium</taxon>
        <taxon>Plasmodium (Laverania)</taxon>
    </lineage>
</organism>
<dbReference type="AlphaFoldDB" id="A0A024VUI6"/>
<proteinExistence type="predicted"/>
<reference evidence="1 2" key="1">
    <citation type="submission" date="2013-02" db="EMBL/GenBank/DDBJ databases">
        <title>The Genome Annotation of Plasmodium falciparum FCH/4.</title>
        <authorList>
            <consortium name="The Broad Institute Genome Sequencing Platform"/>
            <consortium name="The Broad Institute Genome Sequencing Center for Infectious Disease"/>
            <person name="Neafsey D."/>
            <person name="Hoffman S."/>
            <person name="Volkman S."/>
            <person name="Rosenthal P."/>
            <person name="Walker B."/>
            <person name="Young S.K."/>
            <person name="Zeng Q."/>
            <person name="Gargeya S."/>
            <person name="Fitzgerald M."/>
            <person name="Haas B."/>
            <person name="Abouelleil A."/>
            <person name="Allen A.W."/>
            <person name="Alvarado L."/>
            <person name="Arachchi H.M."/>
            <person name="Berlin A.M."/>
            <person name="Chapman S.B."/>
            <person name="Gainer-Dewar J."/>
            <person name="Goldberg J."/>
            <person name="Griggs A."/>
            <person name="Gujja S."/>
            <person name="Hansen M."/>
            <person name="Howarth C."/>
            <person name="Imamovic A."/>
            <person name="Ireland A."/>
            <person name="Larimer J."/>
            <person name="McCowan C."/>
            <person name="Murphy C."/>
            <person name="Pearson M."/>
            <person name="Poon T.W."/>
            <person name="Priest M."/>
            <person name="Roberts A."/>
            <person name="Saif S."/>
            <person name="Shea T."/>
            <person name="Sisk P."/>
            <person name="Sykes S."/>
            <person name="Wortman J."/>
            <person name="Nusbaum C."/>
            <person name="Birren B."/>
        </authorList>
    </citation>
    <scope>NUCLEOTIDE SEQUENCE [LARGE SCALE GENOMIC DNA]</scope>
    <source>
        <strain evidence="1 2">FCH/4</strain>
    </source>
</reference>
<name>A0A024VUI6_PLAFA</name>
<dbReference type="EMBL" id="KI927842">
    <property type="protein sequence ID" value="ETW31561.1"/>
    <property type="molecule type" value="Genomic_DNA"/>
</dbReference>
<evidence type="ECO:0000313" key="2">
    <source>
        <dbReference type="Proteomes" id="UP000030656"/>
    </source>
</evidence>
<dbReference type="Proteomes" id="UP000030656">
    <property type="component" value="Unassembled WGS sequence"/>
</dbReference>
<accession>A0A024VUI6</accession>
<sequence length="395" mass="48049">MNKNCHNNIHVHNKSYYINILDILILLKHTNKYNSFYKYLLLLFNKNIFKYYNIHIFHIDKILVTFSQLNINKNDISLNIFNLLENIKNNLIHNNYDIKQEHYFYDSLSNILLSLVELNLLKLVDLTLFERSILNNLNNMNINSILVLIQYYILKGNTCSNNLNIIIRLLLNYITKKYTCLHKEPYDEINKKNAENIYLSLYEIKNDKHYDIIKTYLLKNDEQCCNEEKNQADVSYKHTQNYNETIKDINKKNTDKYQRNNTYEYIINPYNFHFHKIDQNDIYEFLFLRFVFINIFTHSNIIQENIKYHMKEYETHILNNFNKMIWHMKNNFESIININLYTKQENYKQKMKYDKSKYLPITHSNIHNQNMLNEIIKENMDNNKNINYNTADIKN</sequence>
<gene>
    <name evidence="1" type="ORF">PFFCH_01049</name>
</gene>
<evidence type="ECO:0000313" key="1">
    <source>
        <dbReference type="EMBL" id="ETW31561.1"/>
    </source>
</evidence>
<protein>
    <submittedName>
        <fullName evidence="1">Uncharacterized protein</fullName>
    </submittedName>
</protein>
<reference evidence="1 2" key="2">
    <citation type="submission" date="2013-02" db="EMBL/GenBank/DDBJ databases">
        <title>The Genome Sequence of Plasmodium falciparum FCH/4.</title>
        <authorList>
            <consortium name="The Broad Institute Genome Sequencing Platform"/>
            <consortium name="The Broad Institute Genome Sequencing Center for Infectious Disease"/>
            <person name="Neafsey D."/>
            <person name="Cheeseman I."/>
            <person name="Volkman S."/>
            <person name="Adams J."/>
            <person name="Walker B."/>
            <person name="Young S.K."/>
            <person name="Zeng Q."/>
            <person name="Gargeya S."/>
            <person name="Fitzgerald M."/>
            <person name="Haas B."/>
            <person name="Abouelleil A."/>
            <person name="Alvarado L."/>
            <person name="Arachchi H.M."/>
            <person name="Berlin A.M."/>
            <person name="Chapman S.B."/>
            <person name="Dewar J."/>
            <person name="Goldberg J."/>
            <person name="Griggs A."/>
            <person name="Gujja S."/>
            <person name="Hansen M."/>
            <person name="Howarth C."/>
            <person name="Imamovic A."/>
            <person name="Larimer J."/>
            <person name="McCowan C."/>
            <person name="Murphy C."/>
            <person name="Neiman D."/>
            <person name="Pearson M."/>
            <person name="Priest M."/>
            <person name="Roberts A."/>
            <person name="Saif S."/>
            <person name="Shea T."/>
            <person name="Sisk P."/>
            <person name="Sykes S."/>
            <person name="Wortman J."/>
            <person name="Nusbaum C."/>
            <person name="Birren B."/>
        </authorList>
    </citation>
    <scope>NUCLEOTIDE SEQUENCE [LARGE SCALE GENOMIC DNA]</scope>
    <source>
        <strain evidence="1 2">FCH/4</strain>
    </source>
</reference>